<evidence type="ECO:0000256" key="3">
    <source>
        <dbReference type="SAM" id="MobiDB-lite"/>
    </source>
</evidence>
<protein>
    <submittedName>
        <fullName evidence="4">Uncharacterized protein</fullName>
    </submittedName>
</protein>
<dbReference type="InterPro" id="IPR036898">
    <property type="entry name" value="RNA_pol_Rpb7-like_N_sf"/>
</dbReference>
<dbReference type="Gene3D" id="2.40.50.1060">
    <property type="match status" value="1"/>
</dbReference>
<proteinExistence type="predicted"/>
<feature type="compositionally biased region" description="Basic and acidic residues" evidence="3">
    <location>
        <begin position="281"/>
        <end position="292"/>
    </location>
</feature>
<reference evidence="4" key="2">
    <citation type="submission" date="2020-05" db="UniProtKB">
        <authorList>
            <consortium name="EnsemblMetazoa"/>
        </authorList>
    </citation>
    <scope>IDENTIFICATION</scope>
    <source>
        <strain evidence="4">LVP_AGWG</strain>
    </source>
</reference>
<dbReference type="OrthoDB" id="10250504at2759"/>
<feature type="region of interest" description="Disordered" evidence="3">
    <location>
        <begin position="189"/>
        <end position="449"/>
    </location>
</feature>
<evidence type="ECO:0000313" key="5">
    <source>
        <dbReference type="Proteomes" id="UP000008820"/>
    </source>
</evidence>
<dbReference type="Proteomes" id="UP000008820">
    <property type="component" value="Chromosome 3"/>
</dbReference>
<keyword evidence="2" id="KW-0804">Transcription</keyword>
<feature type="compositionally biased region" description="Polar residues" evidence="3">
    <location>
        <begin position="254"/>
        <end position="264"/>
    </location>
</feature>
<feature type="compositionally biased region" description="Acidic residues" evidence="3">
    <location>
        <begin position="227"/>
        <end position="237"/>
    </location>
</feature>
<feature type="compositionally biased region" description="Low complexity" evidence="3">
    <location>
        <begin position="514"/>
        <end position="523"/>
    </location>
</feature>
<dbReference type="InParanoid" id="A0A1S4FK89"/>
<reference evidence="4 5" key="1">
    <citation type="submission" date="2017-06" db="EMBL/GenBank/DDBJ databases">
        <title>Aedes aegypti genome working group (AGWG) sequencing and assembly.</title>
        <authorList>
            <consortium name="Aedes aegypti Genome Working Group (AGWG)"/>
            <person name="Matthews B.J."/>
        </authorList>
    </citation>
    <scope>NUCLEOTIDE SEQUENCE [LARGE SCALE GENOMIC DNA]</scope>
    <source>
        <strain evidence="4 5">LVP_AGWG</strain>
    </source>
</reference>
<feature type="compositionally biased region" description="Basic and acidic residues" evidence="3">
    <location>
        <begin position="405"/>
        <end position="427"/>
    </location>
</feature>
<accession>A0A1S4FK89</accession>
<dbReference type="GO" id="GO:0000428">
    <property type="term" value="C:DNA-directed RNA polymerase complex"/>
    <property type="evidence" value="ECO:0007669"/>
    <property type="project" value="UniProtKB-KW"/>
</dbReference>
<keyword evidence="1" id="KW-0240">DNA-directed RNA polymerase</keyword>
<sequence length="571" mass="63362">MVANTFTKYAKYTVEELESYVADPNSCVQKLEWTNLVSVLPKYLGDICEGVKACLTQKIGKYDRMVDGIILAFKNTKILSPLSAIRPNSVRIHVKVSSNFYVFRPISGATIEGTIKYVSKNYLSAVIYRVFNVTIRLQKQKLQEQKQGRVISFIVKSFDMKSDLPYIEGELISTPDDLDDQLELVEHRVKKEKSPRKSIKAEPMDVQEEVTNVQTKSEADSTGMATEDGESDDEDDVERSMKAILDNLQKEMSDSATESLSKSKSGPKAQDTNKKNKRKKSGDSTKMKEKSKPKQAKLNGHDEDPKDDIEDSIKAILSGIEKEMSDVADSDYSSSQPNKPEIPTPSAIKTERIDKKPNRKNTIESGSPKKGSKRKQPKLNGHSVGEENNQHDDMEDSIQALLSGLEKEMSDAVESDHGASKLEDTKLEAPSSAKKSSGKKKKKKQEFNIDSLEQELLQKLAAEYSEPETAESAVTQSAKNKKNKSKKVKEDDFEASIMSSILKCAAYAEESESKNSPASSPSKKMGKTARKSVRFDNTITEASFNAFDSSELLEISQLQSPSLSSTLKGNS</sequence>
<name>A0A1S4FK89_AEDAE</name>
<evidence type="ECO:0000256" key="1">
    <source>
        <dbReference type="ARBA" id="ARBA00022478"/>
    </source>
</evidence>
<keyword evidence="5" id="KW-1185">Reference proteome</keyword>
<evidence type="ECO:0000313" key="4">
    <source>
        <dbReference type="EnsemblMetazoa" id="AAEL008716-PA"/>
    </source>
</evidence>
<organism evidence="4 5">
    <name type="scientific">Aedes aegypti</name>
    <name type="common">Yellowfever mosquito</name>
    <name type="synonym">Culex aegypti</name>
    <dbReference type="NCBI Taxonomy" id="7159"/>
    <lineage>
        <taxon>Eukaryota</taxon>
        <taxon>Metazoa</taxon>
        <taxon>Ecdysozoa</taxon>
        <taxon>Arthropoda</taxon>
        <taxon>Hexapoda</taxon>
        <taxon>Insecta</taxon>
        <taxon>Pterygota</taxon>
        <taxon>Neoptera</taxon>
        <taxon>Endopterygota</taxon>
        <taxon>Diptera</taxon>
        <taxon>Nematocera</taxon>
        <taxon>Culicoidea</taxon>
        <taxon>Culicidae</taxon>
        <taxon>Culicinae</taxon>
        <taxon>Aedini</taxon>
        <taxon>Aedes</taxon>
        <taxon>Stegomyia</taxon>
    </lineage>
</organism>
<dbReference type="Gene3D" id="3.30.1490.120">
    <property type="entry name" value="RNA polymerase Rpb7-like, N-terminal domain"/>
    <property type="match status" value="1"/>
</dbReference>
<feature type="region of interest" description="Disordered" evidence="3">
    <location>
        <begin position="463"/>
        <end position="490"/>
    </location>
</feature>
<feature type="region of interest" description="Disordered" evidence="3">
    <location>
        <begin position="508"/>
        <end position="530"/>
    </location>
</feature>
<evidence type="ECO:0000256" key="2">
    <source>
        <dbReference type="ARBA" id="ARBA00023163"/>
    </source>
</evidence>
<dbReference type="EnsemblMetazoa" id="AAEL008716-RA">
    <property type="protein sequence ID" value="AAEL008716-PA"/>
    <property type="gene ID" value="AAEL008716"/>
</dbReference>
<dbReference type="AlphaFoldDB" id="A0A1S4FK89"/>
<dbReference type="VEuPathDB" id="VectorBase:AAEL008716"/>
<gene>
    <name evidence="4" type="primary">5570990</name>
</gene>